<dbReference type="Gene3D" id="3.40.50.980">
    <property type="match status" value="2"/>
</dbReference>
<dbReference type="GO" id="GO:0016746">
    <property type="term" value="F:acyltransferase activity"/>
    <property type="evidence" value="ECO:0007669"/>
    <property type="project" value="UniProtKB-KW"/>
</dbReference>
<evidence type="ECO:0000313" key="3">
    <source>
        <dbReference type="Proteomes" id="UP000184608"/>
    </source>
</evidence>
<sequence length="593" mass="66830">MCPKKLIHHEFMKQYKRTPGNIALKSDYEEMTYEQLECRSNDLAYELIHRGVQPGDIIGVSLNRGIQLIITLMGILKAGACYLPLDPYYPRERLTYMIRHSRTRLLVTDDITSVAGIRCTCEVMNVRQVIPGQVTTATLPEIDDSTLCYVMYTSGSTGVPKGVMISHRTVVNYLHWMKSTFQPDAQDCVLSQSTFSFDISVWEIFLPLISGASCALIPEEMKYDPALISAFIQRHEVTVAQFVPTALRVIADAKVLIECLSLRCLISGGEALNQALVDDLAAQFSGQIYNLYGPTEATIYACWYRCEQGEDETIVPIGQPLTHASVYVLDEQMNLVREGECGELYLSGDLLARGYLYQPELTETRFIPNRTVPEDGPVMYRTGDRVRQRPDGVLEFHGRVDNQVKIRGHRIELDEISNTLQSLPQVRHAAVILSTHEASQNPYLSAYYVPAEGEAVTVQALKLALSGRLPFFMVPSVFIALETMPTLPNGKIDQTALLTQKQEDDQPMANNNTELRENTEEQVMNIWRQVLNVKQIASDENFFDAGGNSLLMSKVHRRLKKDLDIPISIMDLFQYPTVQLISQVINDKFKTQS</sequence>
<dbReference type="PROSITE" id="PS50075">
    <property type="entry name" value="CARRIER"/>
    <property type="match status" value="1"/>
</dbReference>
<dbReference type="GO" id="GO:0044550">
    <property type="term" value="P:secondary metabolite biosynthetic process"/>
    <property type="evidence" value="ECO:0007669"/>
    <property type="project" value="TreeGrafter"/>
</dbReference>
<dbReference type="InterPro" id="IPR020845">
    <property type="entry name" value="AMP-binding_CS"/>
</dbReference>
<dbReference type="Gene3D" id="1.10.1200.10">
    <property type="entry name" value="ACP-like"/>
    <property type="match status" value="1"/>
</dbReference>
<gene>
    <name evidence="2" type="primary">pksN</name>
    <name evidence="2" type="ORF">VA7868_03179</name>
</gene>
<keyword evidence="2" id="KW-0012">Acyltransferase</keyword>
<dbReference type="EC" id="2.3.1.-" evidence="2"/>
<dbReference type="PANTHER" id="PTHR45527">
    <property type="entry name" value="NONRIBOSOMAL PEPTIDE SYNTHETASE"/>
    <property type="match status" value="1"/>
</dbReference>
<dbReference type="GO" id="GO:0043041">
    <property type="term" value="P:amino acid activation for nonribosomal peptide biosynthetic process"/>
    <property type="evidence" value="ECO:0007669"/>
    <property type="project" value="TreeGrafter"/>
</dbReference>
<dbReference type="CDD" id="cd05930">
    <property type="entry name" value="A_NRPS"/>
    <property type="match status" value="1"/>
</dbReference>
<keyword evidence="2" id="KW-0808">Transferase</keyword>
<dbReference type="InterPro" id="IPR045851">
    <property type="entry name" value="AMP-bd_C_sf"/>
</dbReference>
<feature type="domain" description="Carrier" evidence="1">
    <location>
        <begin position="514"/>
        <end position="589"/>
    </location>
</feature>
<dbReference type="FunFam" id="3.40.50.12780:FF:000012">
    <property type="entry name" value="Non-ribosomal peptide synthetase"/>
    <property type="match status" value="1"/>
</dbReference>
<dbReference type="InterPro" id="IPR036736">
    <property type="entry name" value="ACP-like_sf"/>
</dbReference>
<dbReference type="Gene3D" id="3.30.300.30">
    <property type="match status" value="1"/>
</dbReference>
<dbReference type="Pfam" id="PF00501">
    <property type="entry name" value="AMP-binding"/>
    <property type="match status" value="1"/>
</dbReference>
<dbReference type="InterPro" id="IPR000873">
    <property type="entry name" value="AMP-dep_synth/lig_dom"/>
</dbReference>
<dbReference type="Pfam" id="PF00550">
    <property type="entry name" value="PP-binding"/>
    <property type="match status" value="1"/>
</dbReference>
<dbReference type="Proteomes" id="UP000184608">
    <property type="component" value="Unassembled WGS sequence"/>
</dbReference>
<dbReference type="SUPFAM" id="SSF56801">
    <property type="entry name" value="Acetyl-CoA synthetase-like"/>
    <property type="match status" value="1"/>
</dbReference>
<dbReference type="GO" id="GO:0005737">
    <property type="term" value="C:cytoplasm"/>
    <property type="evidence" value="ECO:0007669"/>
    <property type="project" value="TreeGrafter"/>
</dbReference>
<reference evidence="2 3" key="1">
    <citation type="submission" date="2016-11" db="EMBL/GenBank/DDBJ databases">
        <authorList>
            <person name="Jaros S."/>
            <person name="Januszkiewicz K."/>
            <person name="Wedrychowicz H."/>
        </authorList>
    </citation>
    <scope>NUCLEOTIDE SEQUENCE [LARGE SCALE GENOMIC DNA]</scope>
    <source>
        <strain evidence="2 3">CECT 7868</strain>
    </source>
</reference>
<dbReference type="STRING" id="1216006.VA7868_03179"/>
<protein>
    <submittedName>
        <fullName evidence="2">Polyketide synthase PksN</fullName>
        <ecNumber evidence="2">2.3.1.-</ecNumber>
    </submittedName>
</protein>
<dbReference type="PANTHER" id="PTHR45527:SF1">
    <property type="entry name" value="FATTY ACID SYNTHASE"/>
    <property type="match status" value="1"/>
</dbReference>
<name>A0A1M5ZT31_9VIBR</name>
<dbReference type="AlphaFoldDB" id="A0A1M5ZT31"/>
<dbReference type="FunFam" id="3.40.50.980:FF:000001">
    <property type="entry name" value="Non-ribosomal peptide synthetase"/>
    <property type="match status" value="1"/>
</dbReference>
<dbReference type="EMBL" id="FQXZ01000036">
    <property type="protein sequence ID" value="SHI27362.1"/>
    <property type="molecule type" value="Genomic_DNA"/>
</dbReference>
<dbReference type="InterPro" id="IPR009081">
    <property type="entry name" value="PP-bd_ACP"/>
</dbReference>
<evidence type="ECO:0000313" key="2">
    <source>
        <dbReference type="EMBL" id="SHI27362.1"/>
    </source>
</evidence>
<dbReference type="SUPFAM" id="SSF47336">
    <property type="entry name" value="ACP-like"/>
    <property type="match status" value="1"/>
</dbReference>
<dbReference type="GO" id="GO:0031177">
    <property type="term" value="F:phosphopantetheine binding"/>
    <property type="evidence" value="ECO:0007669"/>
    <property type="project" value="TreeGrafter"/>
</dbReference>
<dbReference type="InterPro" id="IPR010071">
    <property type="entry name" value="AA_adenyl_dom"/>
</dbReference>
<dbReference type="OrthoDB" id="5817163at2"/>
<proteinExistence type="predicted"/>
<dbReference type="NCBIfam" id="TIGR01733">
    <property type="entry name" value="AA-adenyl-dom"/>
    <property type="match status" value="1"/>
</dbReference>
<dbReference type="RefSeq" id="WP_073604803.1">
    <property type="nucleotide sequence ID" value="NZ_FQXZ01000036.1"/>
</dbReference>
<organism evidence="2 3">
    <name type="scientific">Vibrio aerogenes CECT 7868</name>
    <dbReference type="NCBI Taxonomy" id="1216006"/>
    <lineage>
        <taxon>Bacteria</taxon>
        <taxon>Pseudomonadati</taxon>
        <taxon>Pseudomonadota</taxon>
        <taxon>Gammaproteobacteria</taxon>
        <taxon>Vibrionales</taxon>
        <taxon>Vibrionaceae</taxon>
        <taxon>Vibrio</taxon>
    </lineage>
</organism>
<dbReference type="PROSITE" id="PS00455">
    <property type="entry name" value="AMP_BINDING"/>
    <property type="match status" value="1"/>
</dbReference>
<dbReference type="Gene3D" id="2.30.38.10">
    <property type="entry name" value="Luciferase, Domain 3"/>
    <property type="match status" value="1"/>
</dbReference>
<keyword evidence="3" id="KW-1185">Reference proteome</keyword>
<accession>A0A1M5ZT31</accession>
<evidence type="ECO:0000259" key="1">
    <source>
        <dbReference type="PROSITE" id="PS50075"/>
    </source>
</evidence>